<dbReference type="InterPro" id="IPR015421">
    <property type="entry name" value="PyrdxlP-dep_Trfase_major"/>
</dbReference>
<sequence length="128" mass="13947">MSIIKNEYYNKLGIRRVINCASYLTMLGGSIMPKGVIDAMEKASEWFVDMKELNMAAGEVIAEFTGAEAGLVTAGAASALMLQTAACIAGSNPKYIDQLPNTDGLKNEFIIHRSHRTNYDHNYRNAGA</sequence>
<proteinExistence type="predicted"/>
<dbReference type="SUPFAM" id="SSF53383">
    <property type="entry name" value="PLP-dependent transferases"/>
    <property type="match status" value="1"/>
</dbReference>
<dbReference type="InterPro" id="IPR015424">
    <property type="entry name" value="PyrdxlP-dep_Trfase"/>
</dbReference>
<evidence type="ECO:0008006" key="2">
    <source>
        <dbReference type="Google" id="ProtNLM"/>
    </source>
</evidence>
<accession>A0A381ZPM8</accession>
<feature type="non-terminal residue" evidence="1">
    <location>
        <position position="1"/>
    </location>
</feature>
<feature type="non-terminal residue" evidence="1">
    <location>
        <position position="128"/>
    </location>
</feature>
<protein>
    <recommendedName>
        <fullName evidence="2">Selenocysteine synthase</fullName>
    </recommendedName>
</protein>
<reference evidence="1" key="1">
    <citation type="submission" date="2018-05" db="EMBL/GenBank/DDBJ databases">
        <authorList>
            <person name="Lanie J.A."/>
            <person name="Ng W.-L."/>
            <person name="Kazmierczak K.M."/>
            <person name="Andrzejewski T.M."/>
            <person name="Davidsen T.M."/>
            <person name="Wayne K.J."/>
            <person name="Tettelin H."/>
            <person name="Glass J.I."/>
            <person name="Rusch D."/>
            <person name="Podicherti R."/>
            <person name="Tsui H.-C.T."/>
            <person name="Winkler M.E."/>
        </authorList>
    </citation>
    <scope>NUCLEOTIDE SEQUENCE</scope>
</reference>
<name>A0A381ZPM8_9ZZZZ</name>
<dbReference type="EMBL" id="UINC01022182">
    <property type="protein sequence ID" value="SVA91268.1"/>
    <property type="molecule type" value="Genomic_DNA"/>
</dbReference>
<organism evidence="1">
    <name type="scientific">marine metagenome</name>
    <dbReference type="NCBI Taxonomy" id="408172"/>
    <lineage>
        <taxon>unclassified sequences</taxon>
        <taxon>metagenomes</taxon>
        <taxon>ecological metagenomes</taxon>
    </lineage>
</organism>
<dbReference type="AlphaFoldDB" id="A0A381ZPM8"/>
<gene>
    <name evidence="1" type="ORF">METZ01_LOCUS144122</name>
</gene>
<evidence type="ECO:0000313" key="1">
    <source>
        <dbReference type="EMBL" id="SVA91268.1"/>
    </source>
</evidence>
<dbReference type="Gene3D" id="3.40.640.10">
    <property type="entry name" value="Type I PLP-dependent aspartate aminotransferase-like (Major domain)"/>
    <property type="match status" value="1"/>
</dbReference>